<evidence type="ECO:0000256" key="7">
    <source>
        <dbReference type="SAM" id="SignalP"/>
    </source>
</evidence>
<evidence type="ECO:0000313" key="10">
    <source>
        <dbReference type="RefSeq" id="XP_019647156.1"/>
    </source>
</evidence>
<dbReference type="FunFam" id="2.60.120.260:FF:000002">
    <property type="entry name" value="Coagulation factor VIII"/>
    <property type="match status" value="2"/>
</dbReference>
<comment type="subcellular location">
    <subcellularLocation>
        <location evidence="1">Endomembrane system</location>
        <topology evidence="1">Peripheral membrane protein</topology>
    </subcellularLocation>
    <subcellularLocation>
        <location evidence="2">Secreted</location>
    </subcellularLocation>
</comment>
<dbReference type="Pfam" id="PF00754">
    <property type="entry name" value="F5_F8_type_C"/>
    <property type="match status" value="2"/>
</dbReference>
<keyword evidence="6" id="KW-1015">Disulfide bond</keyword>
<feature type="domain" description="F5/8 type C" evidence="8">
    <location>
        <begin position="188"/>
        <end position="336"/>
    </location>
</feature>
<sequence length="344" mass="39127">MKPHLKMILQLLLEASILRMVLGTECSAPLGMESGAIEDSQLTASSFRSTSWGNSYPPEEARLNNDDGAWYPAQYDTDEWLQVDLLVKKQITGIKTQGHQYVWTFGTIDYYVKKFKVLYSDVNNEAHLVTFQESGSDKIFDGNTDADGVKTNNFEPPINARFIRLMATDWRWRIALRLELLGCDLQKCSSPLGMVSRDITDSQLRASSSYNSSWGPNEARLYNNRAWYPGRYNQNEWLQVDLLKRTSITGIQTQGDVLAQFSTHRYVKSFKLSYSDDGEAWNTIQDDGREKIFTGNSDGNEMKTNNIDPPIRSRFIRLKAVAWQSGIAFRLELLGCELQGEQVA</sequence>
<keyword evidence="5" id="KW-0472">Membrane</keyword>
<dbReference type="GO" id="GO:0005576">
    <property type="term" value="C:extracellular region"/>
    <property type="evidence" value="ECO:0007669"/>
    <property type="project" value="UniProtKB-SubCell"/>
</dbReference>
<evidence type="ECO:0000259" key="8">
    <source>
        <dbReference type="PROSITE" id="PS50022"/>
    </source>
</evidence>
<evidence type="ECO:0000256" key="2">
    <source>
        <dbReference type="ARBA" id="ARBA00004613"/>
    </source>
</evidence>
<reference evidence="10" key="1">
    <citation type="submission" date="2025-08" db="UniProtKB">
        <authorList>
            <consortium name="RefSeq"/>
        </authorList>
    </citation>
    <scope>IDENTIFICATION</scope>
    <source>
        <tissue evidence="10">Gonad</tissue>
    </source>
</reference>
<dbReference type="GO" id="GO:0007155">
    <property type="term" value="P:cell adhesion"/>
    <property type="evidence" value="ECO:0007669"/>
    <property type="project" value="UniProtKB-KW"/>
</dbReference>
<name>A0A6P5AYG6_BRABE</name>
<dbReference type="InterPro" id="IPR050633">
    <property type="entry name" value="Neuropilin_MCO_CoagFactor"/>
</dbReference>
<dbReference type="GO" id="GO:0038023">
    <property type="term" value="F:signaling receptor activity"/>
    <property type="evidence" value="ECO:0007669"/>
    <property type="project" value="TreeGrafter"/>
</dbReference>
<dbReference type="OrthoDB" id="10046852at2759"/>
<evidence type="ECO:0000256" key="5">
    <source>
        <dbReference type="ARBA" id="ARBA00023136"/>
    </source>
</evidence>
<gene>
    <name evidence="10" type="primary">LOC109487592</name>
</gene>
<dbReference type="PROSITE" id="PS01285">
    <property type="entry name" value="FA58C_1"/>
    <property type="match status" value="2"/>
</dbReference>
<dbReference type="RefSeq" id="XP_019647156.1">
    <property type="nucleotide sequence ID" value="XM_019791597.1"/>
</dbReference>
<dbReference type="SUPFAM" id="SSF49785">
    <property type="entry name" value="Galactose-binding domain-like"/>
    <property type="match status" value="2"/>
</dbReference>
<keyword evidence="9" id="KW-1185">Reference proteome</keyword>
<feature type="chain" id="PRO_5027818278" evidence="7">
    <location>
        <begin position="24"/>
        <end position="344"/>
    </location>
</feature>
<dbReference type="AlphaFoldDB" id="A0A6P5AYG6"/>
<keyword evidence="3" id="KW-0964">Secreted</keyword>
<dbReference type="InterPro" id="IPR008979">
    <property type="entry name" value="Galactose-bd-like_sf"/>
</dbReference>
<evidence type="ECO:0000256" key="6">
    <source>
        <dbReference type="ARBA" id="ARBA00023157"/>
    </source>
</evidence>
<dbReference type="InterPro" id="IPR000421">
    <property type="entry name" value="FA58C"/>
</dbReference>
<evidence type="ECO:0000313" key="9">
    <source>
        <dbReference type="Proteomes" id="UP000515135"/>
    </source>
</evidence>
<organism evidence="9 10">
    <name type="scientific">Branchiostoma belcheri</name>
    <name type="common">Amphioxus</name>
    <dbReference type="NCBI Taxonomy" id="7741"/>
    <lineage>
        <taxon>Eukaryota</taxon>
        <taxon>Metazoa</taxon>
        <taxon>Chordata</taxon>
        <taxon>Cephalochordata</taxon>
        <taxon>Leptocardii</taxon>
        <taxon>Amphioxiformes</taxon>
        <taxon>Branchiostomatidae</taxon>
        <taxon>Branchiostoma</taxon>
    </lineage>
</organism>
<proteinExistence type="predicted"/>
<evidence type="ECO:0000256" key="4">
    <source>
        <dbReference type="ARBA" id="ARBA00022889"/>
    </source>
</evidence>
<dbReference type="CDD" id="cd00057">
    <property type="entry name" value="FA58C"/>
    <property type="match status" value="2"/>
</dbReference>
<evidence type="ECO:0000256" key="3">
    <source>
        <dbReference type="ARBA" id="ARBA00022525"/>
    </source>
</evidence>
<keyword evidence="4" id="KW-0130">Cell adhesion</keyword>
<dbReference type="GO" id="GO:0012505">
    <property type="term" value="C:endomembrane system"/>
    <property type="evidence" value="ECO:0007669"/>
    <property type="project" value="UniProtKB-SubCell"/>
</dbReference>
<dbReference type="PROSITE" id="PS50022">
    <property type="entry name" value="FA58C_3"/>
    <property type="match status" value="2"/>
</dbReference>
<keyword evidence="7" id="KW-0732">Signal</keyword>
<feature type="signal peptide" evidence="7">
    <location>
        <begin position="1"/>
        <end position="23"/>
    </location>
</feature>
<dbReference type="GO" id="GO:0005886">
    <property type="term" value="C:plasma membrane"/>
    <property type="evidence" value="ECO:0007669"/>
    <property type="project" value="TreeGrafter"/>
</dbReference>
<protein>
    <submittedName>
        <fullName evidence="10">Lactadherin-like</fullName>
    </submittedName>
</protein>
<dbReference type="SMART" id="SM00231">
    <property type="entry name" value="FA58C"/>
    <property type="match status" value="2"/>
</dbReference>
<accession>A0A6P5AYG6</accession>
<evidence type="ECO:0000256" key="1">
    <source>
        <dbReference type="ARBA" id="ARBA00004184"/>
    </source>
</evidence>
<dbReference type="PANTHER" id="PTHR46806:SF5">
    <property type="entry name" value="F5_8 TYPE C DOMAIN-CONTAINING PROTEIN"/>
    <property type="match status" value="1"/>
</dbReference>
<dbReference type="Gene3D" id="2.60.120.260">
    <property type="entry name" value="Galactose-binding domain-like"/>
    <property type="match status" value="2"/>
</dbReference>
<feature type="domain" description="F5/8 type C" evidence="8">
    <location>
        <begin position="26"/>
        <end position="183"/>
    </location>
</feature>
<dbReference type="KEGG" id="bbel:109487592"/>
<dbReference type="PANTHER" id="PTHR46806">
    <property type="entry name" value="F5/8 TYPE C DOMAIN-CONTAINING PROTEIN"/>
    <property type="match status" value="1"/>
</dbReference>
<dbReference type="Proteomes" id="UP000515135">
    <property type="component" value="Unplaced"/>
</dbReference>
<dbReference type="GeneID" id="109487592"/>